<organism evidence="1 2">
    <name type="scientific">Ferrimonas sediminicola</name>
    <dbReference type="NCBI Taxonomy" id="2569538"/>
    <lineage>
        <taxon>Bacteria</taxon>
        <taxon>Pseudomonadati</taxon>
        <taxon>Pseudomonadota</taxon>
        <taxon>Gammaproteobacteria</taxon>
        <taxon>Alteromonadales</taxon>
        <taxon>Ferrimonadaceae</taxon>
        <taxon>Ferrimonas</taxon>
    </lineage>
</organism>
<dbReference type="AlphaFoldDB" id="A0A4U1BKA1"/>
<gene>
    <name evidence="1" type="ORF">FCL40_00225</name>
</gene>
<dbReference type="Gene3D" id="3.60.15.10">
    <property type="entry name" value="Ribonuclease Z/Hydroxyacylglutathione hydrolase-like"/>
    <property type="match status" value="1"/>
</dbReference>
<protein>
    <submittedName>
        <fullName evidence="1">Uncharacterized protein</fullName>
    </submittedName>
</protein>
<dbReference type="EMBL" id="SWCI01000001">
    <property type="protein sequence ID" value="TKB51017.1"/>
    <property type="molecule type" value="Genomic_DNA"/>
</dbReference>
<name>A0A4U1BKA1_9GAMM</name>
<proteinExistence type="predicted"/>
<evidence type="ECO:0000313" key="1">
    <source>
        <dbReference type="EMBL" id="TKB51017.1"/>
    </source>
</evidence>
<sequence length="73" mass="8280">MLKWQAINLDGLTLMAAGAYNDLWSKVHMQPEVNLQAQLDIRSKAVVPIRNGTIDPALAGWYEPLERIHRLAR</sequence>
<comment type="caution">
    <text evidence="1">The sequence shown here is derived from an EMBL/GenBank/DDBJ whole genome shotgun (WGS) entry which is preliminary data.</text>
</comment>
<dbReference type="Proteomes" id="UP000305674">
    <property type="component" value="Unassembled WGS sequence"/>
</dbReference>
<dbReference type="OrthoDB" id="9805728at2"/>
<dbReference type="RefSeq" id="WP_136850180.1">
    <property type="nucleotide sequence ID" value="NZ_SWCI01000001.1"/>
</dbReference>
<reference evidence="1 2" key="1">
    <citation type="submission" date="2019-04" db="EMBL/GenBank/DDBJ databases">
        <authorList>
            <person name="Hwang J.C."/>
        </authorList>
    </citation>
    <scope>NUCLEOTIDE SEQUENCE [LARGE SCALE GENOMIC DNA]</scope>
    <source>
        <strain evidence="1 2">IMCC35001</strain>
    </source>
</reference>
<evidence type="ECO:0000313" key="2">
    <source>
        <dbReference type="Proteomes" id="UP000305674"/>
    </source>
</evidence>
<keyword evidence="2" id="KW-1185">Reference proteome</keyword>
<accession>A0A4U1BKA1</accession>
<dbReference type="InterPro" id="IPR036866">
    <property type="entry name" value="RibonucZ/Hydroxyglut_hydro"/>
</dbReference>